<dbReference type="InterPro" id="IPR005358">
    <property type="entry name" value="Puta_zinc/iron-chelating_dom"/>
</dbReference>
<dbReference type="Pfam" id="PF03692">
    <property type="entry name" value="CxxCxxCC"/>
    <property type="match status" value="1"/>
</dbReference>
<proteinExistence type="predicted"/>
<dbReference type="PANTHER" id="PTHR35866:SF1">
    <property type="entry name" value="YKGJ FAMILY CYSTEINE CLUSTER PROTEIN"/>
    <property type="match status" value="1"/>
</dbReference>
<dbReference type="AlphaFoldDB" id="A0A7C2FY06"/>
<organism evidence="1">
    <name type="scientific">Thermosphaera aggregans</name>
    <dbReference type="NCBI Taxonomy" id="54254"/>
    <lineage>
        <taxon>Archaea</taxon>
        <taxon>Thermoproteota</taxon>
        <taxon>Thermoprotei</taxon>
        <taxon>Desulfurococcales</taxon>
        <taxon>Desulfurococcaceae</taxon>
        <taxon>Thermosphaera</taxon>
    </lineage>
</organism>
<evidence type="ECO:0000313" key="1">
    <source>
        <dbReference type="EMBL" id="HEF87425.1"/>
    </source>
</evidence>
<dbReference type="PANTHER" id="PTHR35866">
    <property type="entry name" value="PUTATIVE-RELATED"/>
    <property type="match status" value="1"/>
</dbReference>
<comment type="caution">
    <text evidence="1">The sequence shown here is derived from an EMBL/GenBank/DDBJ whole genome shotgun (WGS) entry which is preliminary data.</text>
</comment>
<reference evidence="1" key="1">
    <citation type="journal article" date="2020" name="mSystems">
        <title>Genome- and Community-Level Interaction Insights into Carbon Utilization and Element Cycling Functions of Hydrothermarchaeota in Hydrothermal Sediment.</title>
        <authorList>
            <person name="Zhou Z."/>
            <person name="Liu Y."/>
            <person name="Xu W."/>
            <person name="Pan J."/>
            <person name="Luo Z.H."/>
            <person name="Li M."/>
        </authorList>
    </citation>
    <scope>NUCLEOTIDE SEQUENCE [LARGE SCALE GENOMIC DNA]</scope>
    <source>
        <strain evidence="1">SpSt-23</strain>
    </source>
</reference>
<sequence length="215" mass="25214">MEGLKFACSSCGLCCTLSPVSLLPHEDMALRFLANAYNLKYRSFPGYKMYDEISGFNLAFSYVMELVDGKCTFLENNLCLIHNVAKPLICRSYPFVPKQVKYFVDNFNRRVYTMVEHGLSMKCPVVSRDLRRMESVENPYRLAYFYTPNEFLASLEMERARNIYFELLSALWKKRLVELTEEKPGAPVINLYQFLRTYFPEMPNLLNIQPLRDKR</sequence>
<accession>A0A7C2FY06</accession>
<gene>
    <name evidence="1" type="ORF">ENP55_03895</name>
</gene>
<protein>
    <submittedName>
        <fullName evidence="1">YkgJ family cysteine cluster protein</fullName>
    </submittedName>
</protein>
<dbReference type="EMBL" id="DSJT01000023">
    <property type="protein sequence ID" value="HEF87425.1"/>
    <property type="molecule type" value="Genomic_DNA"/>
</dbReference>
<name>A0A7C2FY06_9CREN</name>